<dbReference type="AlphaFoldDB" id="A0A158Q646"/>
<comment type="similarity">
    <text evidence="2">Belongs to the YPP1 family.</text>
</comment>
<evidence type="ECO:0000256" key="3">
    <source>
        <dbReference type="PROSITE-ProRule" id="PRU00339"/>
    </source>
</evidence>
<dbReference type="InterPro" id="IPR051722">
    <property type="entry name" value="Endocytosis_PI4K-reg_protein"/>
</dbReference>
<comment type="function">
    <text evidence="1">Involved in endocytosis.</text>
</comment>
<feature type="domain" description="Tetratricopeptide repeat protein 7 N-terminal" evidence="4">
    <location>
        <begin position="84"/>
        <end position="330"/>
    </location>
</feature>
<evidence type="ECO:0000259" key="4">
    <source>
        <dbReference type="Pfam" id="PF19440"/>
    </source>
</evidence>
<accession>A0A158Q646</accession>
<evidence type="ECO:0000313" key="5">
    <source>
        <dbReference type="EMBL" id="VDN60608.1"/>
    </source>
</evidence>
<protein>
    <submittedName>
        <fullName evidence="8">TPR_REGION domain-containing protein</fullName>
    </submittedName>
</protein>
<gene>
    <name evidence="5" type="ORF">DME_LOCUS10581</name>
</gene>
<evidence type="ECO:0000313" key="8">
    <source>
        <dbReference type="WBParaSite" id="DME_0000906001-mRNA-1"/>
    </source>
</evidence>
<dbReference type="STRING" id="318479.A0A158Q646"/>
<dbReference type="GO" id="GO:0005886">
    <property type="term" value="C:plasma membrane"/>
    <property type="evidence" value="ECO:0007669"/>
    <property type="project" value="TreeGrafter"/>
</dbReference>
<keyword evidence="3" id="KW-0802">TPR repeat</keyword>
<dbReference type="EMBL" id="UYYG01001226">
    <property type="protein sequence ID" value="VDN60608.1"/>
    <property type="molecule type" value="Genomic_DNA"/>
</dbReference>
<feature type="domain" description="Tetratricopeptide repeat protein 7 N-terminal" evidence="4">
    <location>
        <begin position="3"/>
        <end position="61"/>
    </location>
</feature>
<evidence type="ECO:0000313" key="6">
    <source>
        <dbReference type="Proteomes" id="UP000038040"/>
    </source>
</evidence>
<dbReference type="Proteomes" id="UP000274756">
    <property type="component" value="Unassembled WGS sequence"/>
</dbReference>
<organism evidence="6 8">
    <name type="scientific">Dracunculus medinensis</name>
    <name type="common">Guinea worm</name>
    <dbReference type="NCBI Taxonomy" id="318479"/>
    <lineage>
        <taxon>Eukaryota</taxon>
        <taxon>Metazoa</taxon>
        <taxon>Ecdysozoa</taxon>
        <taxon>Nematoda</taxon>
        <taxon>Chromadorea</taxon>
        <taxon>Rhabditida</taxon>
        <taxon>Spirurina</taxon>
        <taxon>Dracunculoidea</taxon>
        <taxon>Dracunculidae</taxon>
        <taxon>Dracunculus</taxon>
    </lineage>
</organism>
<name>A0A158Q646_DRAME</name>
<dbReference type="WBParaSite" id="DME_0000906001-mRNA-1">
    <property type="protein sequence ID" value="DME_0000906001-mRNA-1"/>
    <property type="gene ID" value="DME_0000906001"/>
</dbReference>
<dbReference type="SMART" id="SM00028">
    <property type="entry name" value="TPR"/>
    <property type="match status" value="5"/>
</dbReference>
<sequence length="833" mass="94254">MSSKLKGSRLESEVDRCRSECNWKRLMDLLPAIRSKNSGMENFADLIEGELILEFFVEKHGEPKSANLEELLCSEILLNKAVSSNDADYKKALKDVEKSRLDFAETPFVTLRALRLVAEAYAVKGFSLEASMCYMNKPSETQLRALFCFEKSAELTISYVQELEKSINASSRELLESTLERVPLLHLRRSLCDRPWDLEGIEWYRKIMTSLGDKIVGEKLQQRLSRQLAEVLIRGMPDSEYVNSQSVHSKSQSLRFYTGSNRSYFAPASRLEEILLLLFISEVLSTKDIVLSQMDEITGNRSHSLQNARSVQNLLTLVLSTLRQYELLANVYERSMKFANEDKYIWFQFALTLLCHGRWIRASRILNHCIGLGESDSNSLLQHMLVALTEIERIGDFSEAMKYSENAVRLSEETWLSGRCHLLYAISTSLKAETILHFKRRKEMHKKALSLFEKAISLDPYDDMAHYYCARQYAIVRDLNKAKEECERVLELNPENVFAIMLLALIFTAQNDLKAALELIVDALDEFPSYYTLLVLRIKLDSKCGRVDDALLTAREMFYFWKRPEIYDSTTVVSQTVKSSLRDMRGCTFHPMSSREAMVPLAPMVTAPLGILPPSPLTSSATVTSSVTDLNDGPLGGISNNSECCAAPSSISDGLSGSNAAASLFSRFQLQANIWLELVELFLENGRTDDIKSCVEEAYLIFPNSYQVLYLKGRLLAVRAKHCSESLVCERLRIDAKTSFLGALAIAPSHIPSLRHLADIYRSEGNIRMAEKMLKDIISLEPLNRDVWHLLGIVLAEGKQHEEAIECFKIASSLDESTPVVPFTCLPVLIRFS</sequence>
<dbReference type="OrthoDB" id="29013at2759"/>
<dbReference type="InterPro" id="IPR045819">
    <property type="entry name" value="TTC7_N"/>
</dbReference>
<dbReference type="Pfam" id="PF13432">
    <property type="entry name" value="TPR_16"/>
    <property type="match status" value="1"/>
</dbReference>
<feature type="repeat" description="TPR" evidence="3">
    <location>
        <begin position="785"/>
        <end position="818"/>
    </location>
</feature>
<evidence type="ECO:0000256" key="2">
    <source>
        <dbReference type="ARBA" id="ARBA00038251"/>
    </source>
</evidence>
<reference evidence="8" key="1">
    <citation type="submission" date="2016-04" db="UniProtKB">
        <authorList>
            <consortium name="WormBaseParasite"/>
        </authorList>
    </citation>
    <scope>IDENTIFICATION</scope>
</reference>
<dbReference type="PANTHER" id="PTHR23083">
    <property type="entry name" value="TETRATRICOPEPTIDE REPEAT PROTEIN, TPR"/>
    <property type="match status" value="1"/>
</dbReference>
<dbReference type="PANTHER" id="PTHR23083:SF464">
    <property type="entry name" value="TETRATRICOPEPTIDE REPEAT DOMAIN 7, ISOFORM A"/>
    <property type="match status" value="1"/>
</dbReference>
<dbReference type="GO" id="GO:0046854">
    <property type="term" value="P:phosphatidylinositol phosphate biosynthetic process"/>
    <property type="evidence" value="ECO:0007669"/>
    <property type="project" value="TreeGrafter"/>
</dbReference>
<dbReference type="Gene3D" id="1.25.40.10">
    <property type="entry name" value="Tetratricopeptide repeat domain"/>
    <property type="match status" value="3"/>
</dbReference>
<dbReference type="GO" id="GO:0072659">
    <property type="term" value="P:protein localization to plasma membrane"/>
    <property type="evidence" value="ECO:0007669"/>
    <property type="project" value="TreeGrafter"/>
</dbReference>
<keyword evidence="7" id="KW-1185">Reference proteome</keyword>
<dbReference type="SUPFAM" id="SSF48452">
    <property type="entry name" value="TPR-like"/>
    <property type="match status" value="2"/>
</dbReference>
<dbReference type="Proteomes" id="UP000038040">
    <property type="component" value="Unplaced"/>
</dbReference>
<dbReference type="InterPro" id="IPR019734">
    <property type="entry name" value="TPR_rpt"/>
</dbReference>
<proteinExistence type="inferred from homology"/>
<dbReference type="PROSITE" id="PS50005">
    <property type="entry name" value="TPR"/>
    <property type="match status" value="1"/>
</dbReference>
<evidence type="ECO:0000256" key="1">
    <source>
        <dbReference type="ARBA" id="ARBA00002550"/>
    </source>
</evidence>
<dbReference type="Pfam" id="PF19440">
    <property type="entry name" value="TTC7_N"/>
    <property type="match status" value="2"/>
</dbReference>
<evidence type="ECO:0000313" key="7">
    <source>
        <dbReference type="Proteomes" id="UP000274756"/>
    </source>
</evidence>
<reference evidence="5 7" key="2">
    <citation type="submission" date="2018-11" db="EMBL/GenBank/DDBJ databases">
        <authorList>
            <consortium name="Pathogen Informatics"/>
        </authorList>
    </citation>
    <scope>NUCLEOTIDE SEQUENCE [LARGE SCALE GENOMIC DNA]</scope>
</reference>
<dbReference type="InterPro" id="IPR011990">
    <property type="entry name" value="TPR-like_helical_dom_sf"/>
</dbReference>